<evidence type="ECO:0000256" key="1">
    <source>
        <dbReference type="SAM" id="SignalP"/>
    </source>
</evidence>
<feature type="signal peptide" evidence="1">
    <location>
        <begin position="1"/>
        <end position="21"/>
    </location>
</feature>
<gene>
    <name evidence="2" type="ORF">LSALG_LOCUS39725</name>
</gene>
<evidence type="ECO:0000313" key="2">
    <source>
        <dbReference type="EMBL" id="CAI9301155.1"/>
    </source>
</evidence>
<accession>A0AA35ZYD1</accession>
<sequence>MYTKVFIILLALLLPRPCTFSFHHQLLISNETQLDYTLILIRWILRQLEPRRLSLPPPTTIYAAAPLMLYSNLKGSLTMHPNWSLKCLNHVLRNNLLKLRVVFLRHQSSLARILEISSPSFNFANNVLYQRWIRIEVEVSVNDFPYYLRDNTKIVLIAASYIHLKHKDQLIYVSELPIVNPRILLSGPACIS</sequence>
<evidence type="ECO:0000313" key="3">
    <source>
        <dbReference type="Proteomes" id="UP001177003"/>
    </source>
</evidence>
<dbReference type="Proteomes" id="UP001177003">
    <property type="component" value="Chromosome 9"/>
</dbReference>
<proteinExistence type="predicted"/>
<protein>
    <submittedName>
        <fullName evidence="2">Uncharacterized protein</fullName>
    </submittedName>
</protein>
<organism evidence="2 3">
    <name type="scientific">Lactuca saligna</name>
    <name type="common">Willowleaf lettuce</name>
    <dbReference type="NCBI Taxonomy" id="75948"/>
    <lineage>
        <taxon>Eukaryota</taxon>
        <taxon>Viridiplantae</taxon>
        <taxon>Streptophyta</taxon>
        <taxon>Embryophyta</taxon>
        <taxon>Tracheophyta</taxon>
        <taxon>Spermatophyta</taxon>
        <taxon>Magnoliopsida</taxon>
        <taxon>eudicotyledons</taxon>
        <taxon>Gunneridae</taxon>
        <taxon>Pentapetalae</taxon>
        <taxon>asterids</taxon>
        <taxon>campanulids</taxon>
        <taxon>Asterales</taxon>
        <taxon>Asteraceae</taxon>
        <taxon>Cichorioideae</taxon>
        <taxon>Cichorieae</taxon>
        <taxon>Lactucinae</taxon>
        <taxon>Lactuca</taxon>
    </lineage>
</organism>
<keyword evidence="1" id="KW-0732">Signal</keyword>
<reference evidence="2" key="1">
    <citation type="submission" date="2023-04" db="EMBL/GenBank/DDBJ databases">
        <authorList>
            <person name="Vijverberg K."/>
            <person name="Xiong W."/>
            <person name="Schranz E."/>
        </authorList>
    </citation>
    <scope>NUCLEOTIDE SEQUENCE</scope>
</reference>
<dbReference type="EMBL" id="OX465085">
    <property type="protein sequence ID" value="CAI9301155.1"/>
    <property type="molecule type" value="Genomic_DNA"/>
</dbReference>
<keyword evidence="3" id="KW-1185">Reference proteome</keyword>
<name>A0AA35ZYD1_LACSI</name>
<dbReference type="AlphaFoldDB" id="A0AA35ZYD1"/>
<feature type="chain" id="PRO_5041350163" evidence="1">
    <location>
        <begin position="22"/>
        <end position="192"/>
    </location>
</feature>